<dbReference type="GO" id="GO:0016853">
    <property type="term" value="F:isomerase activity"/>
    <property type="evidence" value="ECO:0007669"/>
    <property type="project" value="UniProtKB-KW"/>
</dbReference>
<dbReference type="Proteomes" id="UP000576209">
    <property type="component" value="Unassembled WGS sequence"/>
</dbReference>
<evidence type="ECO:0000313" key="2">
    <source>
        <dbReference type="Proteomes" id="UP000576209"/>
    </source>
</evidence>
<dbReference type="RefSeq" id="WP_183495381.1">
    <property type="nucleotide sequence ID" value="NZ_JACIFF010000003.1"/>
</dbReference>
<keyword evidence="1" id="KW-0413">Isomerase</keyword>
<organism evidence="1 2">
    <name type="scientific">Neolewinella aquimaris</name>
    <dbReference type="NCBI Taxonomy" id="1835722"/>
    <lineage>
        <taxon>Bacteria</taxon>
        <taxon>Pseudomonadati</taxon>
        <taxon>Bacteroidota</taxon>
        <taxon>Saprospiria</taxon>
        <taxon>Saprospirales</taxon>
        <taxon>Lewinellaceae</taxon>
        <taxon>Neolewinella</taxon>
    </lineage>
</organism>
<sequence>MTDTDTDYDIVVAGGGLAGLSMLYHLHTAGKLGEKRVLLVDPERKEGHDRTWSFWEKGEGPFEKLVHHRWHQVTLHNGNTHCSCALRPYAYKVILSNDFYGYVNRILDKLPNLERRFTTADQFLPTDDKVHFRMQGEGYSATHLFSSLPHPLDYREVNQPYLDQHFRGWFVETDEDTFDPGTAAMMDFRTPQEGETRFFYVLPFSQRRALVEIAIFSNDHLTTEAYDVLIGEYIRANWTRGTYRVTHTEAGNIPMTTYGYPRRRGNHIYIGLGGGAARPSTGYTFYGLQRQLARMARDYPDITDTRVWPEKHLLYDATLLRILQERKLAGEELFVNLFRDNPPARVLAFLNGESSLWQELRLMATTPVGVFGSTFVRELL</sequence>
<dbReference type="EC" id="5.5.1.19" evidence="1"/>
<evidence type="ECO:0000313" key="1">
    <source>
        <dbReference type="EMBL" id="MBB4079145.1"/>
    </source>
</evidence>
<dbReference type="Pfam" id="PF05834">
    <property type="entry name" value="Lycopene_cycl"/>
    <property type="match status" value="1"/>
</dbReference>
<protein>
    <submittedName>
        <fullName evidence="1">Lycopene beta-cyclase</fullName>
        <ecNumber evidence="1">5.5.1.19</ecNumber>
    </submittedName>
</protein>
<dbReference type="EMBL" id="JACIFF010000003">
    <property type="protein sequence ID" value="MBB4079145.1"/>
    <property type="molecule type" value="Genomic_DNA"/>
</dbReference>
<dbReference type="SUPFAM" id="SSF51905">
    <property type="entry name" value="FAD/NAD(P)-binding domain"/>
    <property type="match status" value="1"/>
</dbReference>
<keyword evidence="2" id="KW-1185">Reference proteome</keyword>
<comment type="caution">
    <text evidence="1">The sequence shown here is derived from an EMBL/GenBank/DDBJ whole genome shotgun (WGS) entry which is preliminary data.</text>
</comment>
<reference evidence="1 2" key="1">
    <citation type="submission" date="2020-08" db="EMBL/GenBank/DDBJ databases">
        <title>Genomic Encyclopedia of Type Strains, Phase IV (KMG-IV): sequencing the most valuable type-strain genomes for metagenomic binning, comparative biology and taxonomic classification.</title>
        <authorList>
            <person name="Goeker M."/>
        </authorList>
    </citation>
    <scope>NUCLEOTIDE SEQUENCE [LARGE SCALE GENOMIC DNA]</scope>
    <source>
        <strain evidence="1 2">DSM 105137</strain>
    </source>
</reference>
<dbReference type="AlphaFoldDB" id="A0A840E6A0"/>
<dbReference type="InterPro" id="IPR036188">
    <property type="entry name" value="FAD/NAD-bd_sf"/>
</dbReference>
<proteinExistence type="predicted"/>
<accession>A0A840E6A0</accession>
<gene>
    <name evidence="1" type="ORF">GGR28_001762</name>
</gene>
<name>A0A840E6A0_9BACT</name>
<dbReference type="Gene3D" id="3.50.50.60">
    <property type="entry name" value="FAD/NAD(P)-binding domain"/>
    <property type="match status" value="1"/>
</dbReference>